<keyword evidence="1" id="KW-0472">Membrane</keyword>
<organism evidence="2 3">
    <name type="scientific">Cryobacterium psychrotolerans</name>
    <dbReference type="NCBI Taxonomy" id="386301"/>
    <lineage>
        <taxon>Bacteria</taxon>
        <taxon>Bacillati</taxon>
        <taxon>Actinomycetota</taxon>
        <taxon>Actinomycetes</taxon>
        <taxon>Micrococcales</taxon>
        <taxon>Microbacteriaceae</taxon>
        <taxon>Cryobacterium</taxon>
    </lineage>
</organism>
<protein>
    <recommendedName>
        <fullName evidence="4">Signal transduction histidine kinase</fullName>
    </recommendedName>
</protein>
<evidence type="ECO:0008006" key="4">
    <source>
        <dbReference type="Google" id="ProtNLM"/>
    </source>
</evidence>
<reference evidence="2 3" key="1">
    <citation type="submission" date="2016-10" db="EMBL/GenBank/DDBJ databases">
        <authorList>
            <person name="de Groot N.N."/>
        </authorList>
    </citation>
    <scope>NUCLEOTIDE SEQUENCE [LARGE SCALE GENOMIC DNA]</scope>
    <source>
        <strain evidence="2 3">CGMCC 1.5382</strain>
    </source>
</reference>
<accession>A0A1G9HB99</accession>
<name>A0A1G9HB99_9MICO</name>
<keyword evidence="1" id="KW-0812">Transmembrane</keyword>
<feature type="transmembrane region" description="Helical" evidence="1">
    <location>
        <begin position="180"/>
        <end position="200"/>
    </location>
</feature>
<evidence type="ECO:0000313" key="3">
    <source>
        <dbReference type="Proteomes" id="UP000198701"/>
    </source>
</evidence>
<dbReference type="STRING" id="386301.SAMN05216282_1292"/>
<proteinExistence type="predicted"/>
<dbReference type="Proteomes" id="UP000198701">
    <property type="component" value="Unassembled WGS sequence"/>
</dbReference>
<dbReference type="EMBL" id="FNFU01000029">
    <property type="protein sequence ID" value="SDL10136.1"/>
    <property type="molecule type" value="Genomic_DNA"/>
</dbReference>
<gene>
    <name evidence="2" type="ORF">SAMN05216282_1292</name>
</gene>
<keyword evidence="3" id="KW-1185">Reference proteome</keyword>
<feature type="transmembrane region" description="Helical" evidence="1">
    <location>
        <begin position="105"/>
        <end position="124"/>
    </location>
</feature>
<evidence type="ECO:0000256" key="1">
    <source>
        <dbReference type="SAM" id="Phobius"/>
    </source>
</evidence>
<feature type="transmembrane region" description="Helical" evidence="1">
    <location>
        <begin position="73"/>
        <end position="93"/>
    </location>
</feature>
<feature type="transmembrane region" description="Helical" evidence="1">
    <location>
        <begin position="48"/>
        <end position="67"/>
    </location>
</feature>
<keyword evidence="1" id="KW-1133">Transmembrane helix</keyword>
<dbReference type="AlphaFoldDB" id="A0A1G9HB99"/>
<feature type="transmembrane region" description="Helical" evidence="1">
    <location>
        <begin position="130"/>
        <end position="148"/>
    </location>
</feature>
<evidence type="ECO:0000313" key="2">
    <source>
        <dbReference type="EMBL" id="SDL10136.1"/>
    </source>
</evidence>
<sequence length="367" mass="38548">MDPVTPVQSVVPVTPLTPVSPAAPADPAAHMTVVGARLAPMARLPRRLALFITALFVAVHALLAFAARDPGSSLLLTAISFVSVSAAAVWLGLSRPNRVPLPRTFSIFALSAVAVIVTSMHVSPLAPGPFAHWHLGAVTFVLVVFSVRGRLGASWLAYLVLVGIVIVWAMSYGLTAADGVGLVLRHAATLLAATLFALGLRRSAEALKVLHRERTERAVVDATAVAAIEEREAHLARVNGLARPTLDLLARSHELDDELRAECLLVEATLRDAMRGRALFLGPVTRAARAARIRGVKVTLLDDSGDAPPAELAAVAAAVAGELSVLSSGRLTARVLPADRPVIATIVVEATEHRILMVTPGGDIREG</sequence>
<feature type="transmembrane region" description="Helical" evidence="1">
    <location>
        <begin position="155"/>
        <end position="174"/>
    </location>
</feature>